<dbReference type="AlphaFoldDB" id="A0A7S1ZWS4"/>
<feature type="transmembrane region" description="Helical" evidence="2">
    <location>
        <begin position="420"/>
        <end position="441"/>
    </location>
</feature>
<feature type="compositionally biased region" description="Low complexity" evidence="1">
    <location>
        <begin position="21"/>
        <end position="55"/>
    </location>
</feature>
<dbReference type="EMBL" id="HBGN01033990">
    <property type="protein sequence ID" value="CAD9351310.1"/>
    <property type="molecule type" value="Transcribed_RNA"/>
</dbReference>
<feature type="transmembrane region" description="Helical" evidence="2">
    <location>
        <begin position="271"/>
        <end position="293"/>
    </location>
</feature>
<evidence type="ECO:0000313" key="3">
    <source>
        <dbReference type="EMBL" id="CAD9351310.1"/>
    </source>
</evidence>
<keyword evidence="2" id="KW-1133">Transmembrane helix</keyword>
<evidence type="ECO:0000256" key="1">
    <source>
        <dbReference type="SAM" id="MobiDB-lite"/>
    </source>
</evidence>
<feature type="compositionally biased region" description="Basic and acidic residues" evidence="1">
    <location>
        <begin position="183"/>
        <end position="196"/>
    </location>
</feature>
<feature type="transmembrane region" description="Helical" evidence="2">
    <location>
        <begin position="580"/>
        <end position="597"/>
    </location>
</feature>
<feature type="transmembrane region" description="Helical" evidence="2">
    <location>
        <begin position="391"/>
        <end position="408"/>
    </location>
</feature>
<feature type="transmembrane region" description="Helical" evidence="2">
    <location>
        <begin position="642"/>
        <end position="662"/>
    </location>
</feature>
<name>A0A7S1ZWS4_9STRA</name>
<feature type="region of interest" description="Disordered" evidence="1">
    <location>
        <begin position="183"/>
        <end position="234"/>
    </location>
</feature>
<feature type="transmembrane region" description="Helical" evidence="2">
    <location>
        <begin position="136"/>
        <end position="154"/>
    </location>
</feature>
<accession>A0A7S1ZWS4</accession>
<reference evidence="3" key="1">
    <citation type="submission" date="2021-01" db="EMBL/GenBank/DDBJ databases">
        <authorList>
            <person name="Corre E."/>
            <person name="Pelletier E."/>
            <person name="Niang G."/>
            <person name="Scheremetjew M."/>
            <person name="Finn R."/>
            <person name="Kale V."/>
            <person name="Holt S."/>
            <person name="Cochrane G."/>
            <person name="Meng A."/>
            <person name="Brown T."/>
            <person name="Cohen L."/>
        </authorList>
    </citation>
    <scope>NUCLEOTIDE SEQUENCE</scope>
    <source>
        <strain evidence="3">Pop2</strain>
    </source>
</reference>
<feature type="transmembrane region" description="Helical" evidence="2">
    <location>
        <begin position="609"/>
        <end position="630"/>
    </location>
</feature>
<protein>
    <submittedName>
        <fullName evidence="3">Uncharacterized protein</fullName>
    </submittedName>
</protein>
<feature type="region of interest" description="Disordered" evidence="1">
    <location>
        <begin position="452"/>
        <end position="497"/>
    </location>
</feature>
<sequence>MGTERQKPSLHPHNNLHADITNPYSSSSPSSSCPSSISSRSSINTDNNNNNNTSIHPPNSATSICCMTNVSPTKMECILASLHIPSLAVLTYITTTFFSNNSSSNIWNFDVLSLQNGSTINSYSNDLKSGYAVGRVWKAILLSITIWMYCYVCLKSGDKMEGAWLHEKKRRWNLLRADKSKRVVEEEKDGQKEEIRTGNTGGGKVKHSNQSNLFHEEEDTHQEVNDDTNKKDEEEGDDLYFENEQEPTNTNIDDNPLPTTINKTKYVISPILYYTLFYLSLALSGSISSLYIFTNCTNTFTSSTSSSTDKISCHGNTTKMRLQALSMYILVVLPIFALSIYFLLPTTDKRRFLTTFHESSGFRNNNNIGHRGRGNNNNINNVSAIQSPSGASLYASVDFGLTCILLILNPKHVREGKGLWWSSFILSSMWIWCCFDLHLWTRAVSVRKMERQMRSRMEKRNGKRRGKGGGRKDEPFTLLSSNADNDDNFLENDEKEEEEEITEVIHIAGTRITNDDMSTTATTTPTALSWSLSLSSVNFFFTLLDIAFDGGRAILGSSTISTTDNDLSTAIYSFSPHSNIMMITIVTFVLYSSLLWVGIITSTSTPTTLGLAGVCMVVVRTIYCVCYGGTAAAPANTGTVTMLFFCIILLAFVECVCATCYSERLEAHLANKLQHWSLSRKIWDKNVLKFFKIRKKWSQLNEEEHENVELRLGMGGSGVAGTATDGRENWWKRRPSSMDLMRYLISGDEEEEYSDNLSIGENGLILEEIGEEYDADKKDMRDVERDDRTTGGGLGIATEATLV</sequence>
<feature type="region of interest" description="Disordered" evidence="1">
    <location>
        <begin position="776"/>
        <end position="803"/>
    </location>
</feature>
<organism evidence="3">
    <name type="scientific">Ditylum brightwellii</name>
    <dbReference type="NCBI Taxonomy" id="49249"/>
    <lineage>
        <taxon>Eukaryota</taxon>
        <taxon>Sar</taxon>
        <taxon>Stramenopiles</taxon>
        <taxon>Ochrophyta</taxon>
        <taxon>Bacillariophyta</taxon>
        <taxon>Mediophyceae</taxon>
        <taxon>Lithodesmiophycidae</taxon>
        <taxon>Lithodesmiales</taxon>
        <taxon>Lithodesmiaceae</taxon>
        <taxon>Ditylum</taxon>
    </lineage>
</organism>
<gene>
    <name evidence="3" type="ORF">DBRI1063_LOCUS21885</name>
</gene>
<feature type="transmembrane region" description="Helical" evidence="2">
    <location>
        <begin position="325"/>
        <end position="344"/>
    </location>
</feature>
<feature type="compositionally biased region" description="Acidic residues" evidence="1">
    <location>
        <begin position="484"/>
        <end position="497"/>
    </location>
</feature>
<feature type="compositionally biased region" description="Basic and acidic residues" evidence="1">
    <location>
        <begin position="776"/>
        <end position="789"/>
    </location>
</feature>
<feature type="compositionally biased region" description="Basic and acidic residues" evidence="1">
    <location>
        <begin position="221"/>
        <end position="233"/>
    </location>
</feature>
<proteinExistence type="predicted"/>
<keyword evidence="2" id="KW-0472">Membrane</keyword>
<feature type="transmembrane region" description="Helical" evidence="2">
    <location>
        <begin position="527"/>
        <end position="548"/>
    </location>
</feature>
<feature type="region of interest" description="Disordered" evidence="1">
    <location>
        <begin position="1"/>
        <end position="55"/>
    </location>
</feature>
<evidence type="ECO:0000256" key="2">
    <source>
        <dbReference type="SAM" id="Phobius"/>
    </source>
</evidence>
<keyword evidence="2" id="KW-0812">Transmembrane</keyword>
<feature type="transmembrane region" description="Helical" evidence="2">
    <location>
        <begin position="77"/>
        <end position="98"/>
    </location>
</feature>